<dbReference type="GeneID" id="24922023"/>
<protein>
    <recommendedName>
        <fullName evidence="4">MORN repeat protein</fullName>
    </recommendedName>
</protein>
<name>D8MBK1_BLAHO</name>
<keyword evidence="1" id="KW-0472">Membrane</keyword>
<keyword evidence="3" id="KW-1185">Reference proteome</keyword>
<dbReference type="Gene3D" id="2.20.110.10">
    <property type="entry name" value="Histone H3 K4-specific methyltransferase SET7/9 N-terminal domain"/>
    <property type="match status" value="1"/>
</dbReference>
<feature type="transmembrane region" description="Helical" evidence="1">
    <location>
        <begin position="166"/>
        <end position="187"/>
    </location>
</feature>
<evidence type="ECO:0000313" key="3">
    <source>
        <dbReference type="Proteomes" id="UP000008312"/>
    </source>
</evidence>
<gene>
    <name evidence="2" type="ORF">GSBLH_T00005040001</name>
</gene>
<dbReference type="InParanoid" id="D8MBK1"/>
<accession>D8MBK1</accession>
<dbReference type="Proteomes" id="UP000008312">
    <property type="component" value="Unassembled WGS sequence"/>
</dbReference>
<dbReference type="EMBL" id="FN668691">
    <property type="protein sequence ID" value="CBK25440.2"/>
    <property type="molecule type" value="Genomic_DNA"/>
</dbReference>
<keyword evidence="1" id="KW-0812">Transmembrane</keyword>
<evidence type="ECO:0008006" key="4">
    <source>
        <dbReference type="Google" id="ProtNLM"/>
    </source>
</evidence>
<reference evidence="2" key="1">
    <citation type="submission" date="2010-02" db="EMBL/GenBank/DDBJ databases">
        <title>Sequencing and annotation of the Blastocystis hominis genome.</title>
        <authorList>
            <person name="Wincker P."/>
        </authorList>
    </citation>
    <scope>NUCLEOTIDE SEQUENCE</scope>
    <source>
        <strain evidence="2">Singapore isolate B</strain>
    </source>
</reference>
<dbReference type="RefSeq" id="XP_012899488.1">
    <property type="nucleotide sequence ID" value="XM_013044034.1"/>
</dbReference>
<keyword evidence="1" id="KW-1133">Transmembrane helix</keyword>
<evidence type="ECO:0000256" key="1">
    <source>
        <dbReference type="SAM" id="Phobius"/>
    </source>
</evidence>
<proteinExistence type="predicted"/>
<dbReference type="SUPFAM" id="SSF82185">
    <property type="entry name" value="Histone H3 K4-specific methyltransferase SET7/9 N-terminal domain"/>
    <property type="match status" value="1"/>
</dbReference>
<sequence length="193" mass="21861">MSDEPLLLDLGDAIFCNHREICEKELTDLGSYRYFGGTSNGKYHGHANYFDENNNLKATVNYEEGKRVGPFTVYKKDNAIFCFGSYNDGGRIEKISYRGDRGLYTWNCEGELHCSLKMISDGIIYRFNVNSEGNADGNGEMEGNGQKADVEFENGHIKKSPKCKCYTSYLVTIGLIICGVGICYYLYFKFHVF</sequence>
<evidence type="ECO:0000313" key="2">
    <source>
        <dbReference type="EMBL" id="CBK25440.2"/>
    </source>
</evidence>
<organism evidence="2">
    <name type="scientific">Blastocystis hominis</name>
    <dbReference type="NCBI Taxonomy" id="12968"/>
    <lineage>
        <taxon>Eukaryota</taxon>
        <taxon>Sar</taxon>
        <taxon>Stramenopiles</taxon>
        <taxon>Bigyra</taxon>
        <taxon>Opalozoa</taxon>
        <taxon>Opalinata</taxon>
        <taxon>Blastocystidae</taxon>
        <taxon>Blastocystis</taxon>
    </lineage>
</organism>
<dbReference type="AlphaFoldDB" id="D8MBK1"/>